<gene>
    <name evidence="4" type="ORF">DWB68_11360</name>
</gene>
<dbReference type="Gene3D" id="3.40.1090.10">
    <property type="entry name" value="Cytosolic phospholipase A2 catalytic domain"/>
    <property type="match status" value="1"/>
</dbReference>
<feature type="region of interest" description="Disordered" evidence="2">
    <location>
        <begin position="191"/>
        <end position="243"/>
    </location>
</feature>
<comment type="caution">
    <text evidence="4">The sequence shown here is derived from an EMBL/GenBank/DDBJ whole genome shotgun (WGS) entry which is preliminary data.</text>
</comment>
<evidence type="ECO:0000313" key="4">
    <source>
        <dbReference type="EMBL" id="RII41652.1"/>
    </source>
</evidence>
<feature type="compositionally biased region" description="Basic and acidic residues" evidence="2">
    <location>
        <begin position="218"/>
        <end position="228"/>
    </location>
</feature>
<protein>
    <recommendedName>
        <fullName evidence="3">PNPLA domain-containing protein</fullName>
    </recommendedName>
</protein>
<name>A0A399JC94_9MICC</name>
<feature type="domain" description="PNPLA" evidence="3">
    <location>
        <begin position="74"/>
        <end position="111"/>
    </location>
</feature>
<organism evidence="4 5">
    <name type="scientific">Galactobacter valiniphilus</name>
    <dbReference type="NCBI Taxonomy" id="2676122"/>
    <lineage>
        <taxon>Bacteria</taxon>
        <taxon>Bacillati</taxon>
        <taxon>Actinomycetota</taxon>
        <taxon>Actinomycetes</taxon>
        <taxon>Micrococcales</taxon>
        <taxon>Micrococcaceae</taxon>
        <taxon>Galactobacter</taxon>
    </lineage>
</organism>
<dbReference type="Pfam" id="PF01734">
    <property type="entry name" value="Patatin"/>
    <property type="match status" value="1"/>
</dbReference>
<sequence length="243" mass="25372">MRSIGAAASSGPDMARGMGAFALERDPDLAADAAARLEQVASRLPSQEWPAGHAGMVVVDAESGEVVVLERGGGATLAEAVAASTALPGGTSSVPVNGRRYVDGGVYSADNAQLGAGFARVLVLSPLARPEGSEAPRQFEGLRREDAWGTTLSSQVATLRAGGSEVAVIHPDDEALAVFGSNLMSPGIRPAAAREGRRQGLAAAEGQRRTPRPPLLREPGRCSHERAAIRPGRRSRRRSRARW</sequence>
<dbReference type="GO" id="GO:0006629">
    <property type="term" value="P:lipid metabolic process"/>
    <property type="evidence" value="ECO:0007669"/>
    <property type="project" value="UniProtKB-KW"/>
</dbReference>
<dbReference type="Proteomes" id="UP000265419">
    <property type="component" value="Unassembled WGS sequence"/>
</dbReference>
<evidence type="ECO:0000256" key="1">
    <source>
        <dbReference type="ARBA" id="ARBA00023098"/>
    </source>
</evidence>
<dbReference type="InterPro" id="IPR002641">
    <property type="entry name" value="PNPLA_dom"/>
</dbReference>
<reference evidence="4 5" key="1">
    <citation type="submission" date="2018-07" db="EMBL/GenBank/DDBJ databases">
        <title>Arthrobacter sp. nov., isolated from raw cow's milk with high bacterial count.</title>
        <authorList>
            <person name="Hahne J."/>
            <person name="Isele D."/>
            <person name="Lipski A."/>
        </authorList>
    </citation>
    <scope>NUCLEOTIDE SEQUENCE [LARGE SCALE GENOMIC DNA]</scope>
    <source>
        <strain evidence="4 5">JZ R-35</strain>
    </source>
</reference>
<dbReference type="AlphaFoldDB" id="A0A399JC94"/>
<evidence type="ECO:0000313" key="5">
    <source>
        <dbReference type="Proteomes" id="UP000265419"/>
    </source>
</evidence>
<dbReference type="SUPFAM" id="SSF52151">
    <property type="entry name" value="FabD/lysophospholipase-like"/>
    <property type="match status" value="1"/>
</dbReference>
<keyword evidence="5" id="KW-1185">Reference proteome</keyword>
<dbReference type="InterPro" id="IPR016035">
    <property type="entry name" value="Acyl_Trfase/lysoPLipase"/>
</dbReference>
<evidence type="ECO:0000256" key="2">
    <source>
        <dbReference type="SAM" id="MobiDB-lite"/>
    </source>
</evidence>
<accession>A0A399JC94</accession>
<dbReference type="RefSeq" id="WP_119425247.1">
    <property type="nucleotide sequence ID" value="NZ_QQXK01000023.1"/>
</dbReference>
<proteinExistence type="predicted"/>
<evidence type="ECO:0000259" key="3">
    <source>
        <dbReference type="Pfam" id="PF01734"/>
    </source>
</evidence>
<keyword evidence="1" id="KW-0443">Lipid metabolism</keyword>
<dbReference type="EMBL" id="QQXK01000023">
    <property type="protein sequence ID" value="RII41652.1"/>
    <property type="molecule type" value="Genomic_DNA"/>
</dbReference>
<feature type="compositionally biased region" description="Basic residues" evidence="2">
    <location>
        <begin position="231"/>
        <end position="243"/>
    </location>
</feature>